<evidence type="ECO:0000313" key="1">
    <source>
        <dbReference type="EMBL" id="QZT35018.1"/>
    </source>
</evidence>
<accession>A0A8X8LBJ7</accession>
<sequence>MALAAVNLIHHPNAGPVLYTVKGDIPQEVWNEINRLQPKGNEEGTQVIR</sequence>
<keyword evidence="2" id="KW-1185">Reference proteome</keyword>
<protein>
    <submittedName>
        <fullName evidence="1">Uncharacterized protein</fullName>
    </submittedName>
</protein>
<dbReference type="RefSeq" id="WP_192807184.1">
    <property type="nucleotide sequence ID" value="NZ_AFCE01000017.1"/>
</dbReference>
<organism evidence="1 2">
    <name type="scientific">Caldalkalibacillus thermarum (strain TA2.A1)</name>
    <dbReference type="NCBI Taxonomy" id="986075"/>
    <lineage>
        <taxon>Bacteria</taxon>
        <taxon>Bacillati</taxon>
        <taxon>Bacillota</taxon>
        <taxon>Bacilli</taxon>
        <taxon>Bacillales</taxon>
        <taxon>Bacillaceae</taxon>
        <taxon>Caldalkalibacillus</taxon>
    </lineage>
</organism>
<dbReference type="Proteomes" id="UP000825179">
    <property type="component" value="Chromosome"/>
</dbReference>
<evidence type="ECO:0000313" key="2">
    <source>
        <dbReference type="Proteomes" id="UP000825179"/>
    </source>
</evidence>
<proteinExistence type="predicted"/>
<dbReference type="KEGG" id="cthu:HUR95_07255"/>
<gene>
    <name evidence="1" type="ORF">HUR95_07255</name>
</gene>
<name>A0A8X8LBJ7_CALTT</name>
<dbReference type="AlphaFoldDB" id="A0A8X8LBJ7"/>
<reference evidence="1 2" key="1">
    <citation type="journal article" date="2020" name="Extremophiles">
        <title>Genomic analysis of Caldalkalibacillus thermarum TA2.A1 reveals aerobic alkaliphilic metabolism and evolutionary hallmarks linking alkaliphilic bacteria and plant life.</title>
        <authorList>
            <person name="de Jong S.I."/>
            <person name="van den Broek M.A."/>
            <person name="Merkel A.Y."/>
            <person name="de la Torre Cortes P."/>
            <person name="Kalamorz F."/>
            <person name="Cook G.M."/>
            <person name="van Loosdrecht M.C.M."/>
            <person name="McMillan D.G.G."/>
        </authorList>
    </citation>
    <scope>NUCLEOTIDE SEQUENCE [LARGE SCALE GENOMIC DNA]</scope>
    <source>
        <strain evidence="1 2">TA2.A1</strain>
    </source>
</reference>
<dbReference type="EMBL" id="CP082237">
    <property type="protein sequence ID" value="QZT35018.1"/>
    <property type="molecule type" value="Genomic_DNA"/>
</dbReference>